<proteinExistence type="predicted"/>
<dbReference type="AlphaFoldDB" id="A0A344TCR9"/>
<feature type="transmembrane region" description="Helical" evidence="8">
    <location>
        <begin position="458"/>
        <end position="478"/>
    </location>
</feature>
<dbReference type="Pfam" id="PF13231">
    <property type="entry name" value="PMT_2"/>
    <property type="match status" value="1"/>
</dbReference>
<evidence type="ECO:0000259" key="9">
    <source>
        <dbReference type="Pfam" id="PF13231"/>
    </source>
</evidence>
<sequence>MSLPQTSTLFQTKYVSYGLVAVLILAASLRLYKLDAHGIFFDEKATMMVSQGMVQNGGNQHDVFNPTKYTFTNQEFWQPQTFDEYLEAMRRSDIGNSPFYYLLLHNWLNLTGVSDFTSRLLSVLFSVLTVWLIFIFTHHFLKSSRLALTAAALAAIEPFFVTYSQQARNYSLTFFLTLLATYCFLRALEADEKRKPSARWFLFYGLVAGLSFLSHFLAATVCLAHGMYALITVRRLRTWVALVGAGALAVSGLAAWIIWGGGDWTIRSLNHQSALYLECALNRPYNNPYGIILPATFKNLFDKSLPIFTDLWIYSNNLVGTLEGKKNAIVAILIGLGLIVAFRYSQKNPEKSTMISIGTAVVLGGSILFYSNHKLEFSVASVAILMLFLAFDQTTFKNKNLIWFLIIIAIIPSAFLIFNAARSGHTYGLTQRYSGFSFPYVIILASVALWHLLESKNWLKYLILTVLIIQAMFVGRTLQSFYDDVSPKYNYRSEPRLPNPHYAAAQKARELYQKGDTILIASPVNVFDNPMDRTFMRHSVTDAQYFNLYLPKDGIFVQRLDTVNVDKISLKKASGQLIELTDLKGKRY</sequence>
<feature type="transmembrane region" description="Helical" evidence="8">
    <location>
        <begin position="352"/>
        <end position="370"/>
    </location>
</feature>
<feature type="transmembrane region" description="Helical" evidence="8">
    <location>
        <begin position="170"/>
        <end position="188"/>
    </location>
</feature>
<keyword evidence="3" id="KW-0328">Glycosyltransferase</keyword>
<keyword evidence="11" id="KW-1185">Reference proteome</keyword>
<gene>
    <name evidence="10" type="ORF">DR864_01205</name>
</gene>
<keyword evidence="4" id="KW-0808">Transferase</keyword>
<feature type="transmembrane region" description="Helical" evidence="8">
    <location>
        <begin position="402"/>
        <end position="421"/>
    </location>
</feature>
<evidence type="ECO:0000313" key="11">
    <source>
        <dbReference type="Proteomes" id="UP000251993"/>
    </source>
</evidence>
<comment type="subcellular location">
    <subcellularLocation>
        <location evidence="1">Cell membrane</location>
        <topology evidence="1">Multi-pass membrane protein</topology>
    </subcellularLocation>
</comment>
<dbReference type="Proteomes" id="UP000251993">
    <property type="component" value="Chromosome"/>
</dbReference>
<feature type="transmembrane region" description="Helical" evidence="8">
    <location>
        <begin position="14"/>
        <end position="32"/>
    </location>
</feature>
<dbReference type="OrthoDB" id="1467253at2"/>
<dbReference type="GO" id="GO:0016763">
    <property type="term" value="F:pentosyltransferase activity"/>
    <property type="evidence" value="ECO:0007669"/>
    <property type="project" value="TreeGrafter"/>
</dbReference>
<evidence type="ECO:0000256" key="3">
    <source>
        <dbReference type="ARBA" id="ARBA00022676"/>
    </source>
</evidence>
<protein>
    <recommendedName>
        <fullName evidence="9">Glycosyltransferase RgtA/B/C/D-like domain-containing protein</fullName>
    </recommendedName>
</protein>
<keyword evidence="7 8" id="KW-0472">Membrane</keyword>
<dbReference type="EMBL" id="CP030850">
    <property type="protein sequence ID" value="AXE16440.1"/>
    <property type="molecule type" value="Genomic_DNA"/>
</dbReference>
<dbReference type="PANTHER" id="PTHR33908:SF11">
    <property type="entry name" value="MEMBRANE PROTEIN"/>
    <property type="match status" value="1"/>
</dbReference>
<feature type="domain" description="Glycosyltransferase RgtA/B/C/D-like" evidence="9">
    <location>
        <begin position="98"/>
        <end position="259"/>
    </location>
</feature>
<dbReference type="GO" id="GO:0009103">
    <property type="term" value="P:lipopolysaccharide biosynthetic process"/>
    <property type="evidence" value="ECO:0007669"/>
    <property type="project" value="UniProtKB-ARBA"/>
</dbReference>
<evidence type="ECO:0000256" key="4">
    <source>
        <dbReference type="ARBA" id="ARBA00022679"/>
    </source>
</evidence>
<evidence type="ECO:0000313" key="10">
    <source>
        <dbReference type="EMBL" id="AXE16440.1"/>
    </source>
</evidence>
<organism evidence="10 11">
    <name type="scientific">Runella rosea</name>
    <dbReference type="NCBI Taxonomy" id="2259595"/>
    <lineage>
        <taxon>Bacteria</taxon>
        <taxon>Pseudomonadati</taxon>
        <taxon>Bacteroidota</taxon>
        <taxon>Cytophagia</taxon>
        <taxon>Cytophagales</taxon>
        <taxon>Spirosomataceae</taxon>
        <taxon>Runella</taxon>
    </lineage>
</organism>
<dbReference type="InterPro" id="IPR038731">
    <property type="entry name" value="RgtA/B/C-like"/>
</dbReference>
<evidence type="ECO:0000256" key="1">
    <source>
        <dbReference type="ARBA" id="ARBA00004651"/>
    </source>
</evidence>
<dbReference type="InterPro" id="IPR050297">
    <property type="entry name" value="LipidA_mod_glycosyltrf_83"/>
</dbReference>
<name>A0A344TCR9_9BACT</name>
<keyword evidence="2" id="KW-1003">Cell membrane</keyword>
<feature type="transmembrane region" description="Helical" evidence="8">
    <location>
        <begin position="328"/>
        <end position="346"/>
    </location>
</feature>
<feature type="transmembrane region" description="Helical" evidence="8">
    <location>
        <begin position="239"/>
        <end position="259"/>
    </location>
</feature>
<evidence type="ECO:0000256" key="2">
    <source>
        <dbReference type="ARBA" id="ARBA00022475"/>
    </source>
</evidence>
<keyword evidence="5 8" id="KW-0812">Transmembrane</keyword>
<dbReference type="GO" id="GO:0005886">
    <property type="term" value="C:plasma membrane"/>
    <property type="evidence" value="ECO:0007669"/>
    <property type="project" value="UniProtKB-SubCell"/>
</dbReference>
<evidence type="ECO:0000256" key="7">
    <source>
        <dbReference type="ARBA" id="ARBA00023136"/>
    </source>
</evidence>
<dbReference type="PANTHER" id="PTHR33908">
    <property type="entry name" value="MANNOSYLTRANSFERASE YKCB-RELATED"/>
    <property type="match status" value="1"/>
</dbReference>
<feature type="transmembrane region" description="Helical" evidence="8">
    <location>
        <begin position="123"/>
        <end position="141"/>
    </location>
</feature>
<dbReference type="KEGG" id="run:DR864_01205"/>
<feature type="transmembrane region" description="Helical" evidence="8">
    <location>
        <begin position="200"/>
        <end position="227"/>
    </location>
</feature>
<reference evidence="10 11" key="1">
    <citation type="submission" date="2018-07" db="EMBL/GenBank/DDBJ databases">
        <title>Genome sequencing of Runella.</title>
        <authorList>
            <person name="Baek M.-G."/>
            <person name="Yi H."/>
        </authorList>
    </citation>
    <scope>NUCLEOTIDE SEQUENCE [LARGE SCALE GENOMIC DNA]</scope>
    <source>
        <strain evidence="10 11">HYN0085</strain>
    </source>
</reference>
<evidence type="ECO:0000256" key="5">
    <source>
        <dbReference type="ARBA" id="ARBA00022692"/>
    </source>
</evidence>
<feature type="transmembrane region" description="Helical" evidence="8">
    <location>
        <begin position="433"/>
        <end position="452"/>
    </location>
</feature>
<dbReference type="RefSeq" id="WP_114065227.1">
    <property type="nucleotide sequence ID" value="NZ_CP030850.1"/>
</dbReference>
<feature type="transmembrane region" description="Helical" evidence="8">
    <location>
        <begin position="377"/>
        <end position="396"/>
    </location>
</feature>
<accession>A0A344TCR9</accession>
<evidence type="ECO:0000256" key="6">
    <source>
        <dbReference type="ARBA" id="ARBA00022989"/>
    </source>
</evidence>
<keyword evidence="6 8" id="KW-1133">Transmembrane helix</keyword>
<evidence type="ECO:0000256" key="8">
    <source>
        <dbReference type="SAM" id="Phobius"/>
    </source>
</evidence>
<feature type="transmembrane region" description="Helical" evidence="8">
    <location>
        <begin position="146"/>
        <end position="164"/>
    </location>
</feature>